<name>A0A7D5RE12_9ARCH</name>
<dbReference type="RefSeq" id="WP_179372826.1">
    <property type="nucleotide sequence ID" value="NZ_CP026995.1"/>
</dbReference>
<evidence type="ECO:0000313" key="2">
    <source>
        <dbReference type="Proteomes" id="UP000509478"/>
    </source>
</evidence>
<dbReference type="AlphaFoldDB" id="A0A7D5RE12"/>
<gene>
    <name evidence="1" type="ORF">C5F50_06250</name>
</gene>
<dbReference type="OrthoDB" id="4894at2157"/>
<organism evidence="1 2">
    <name type="scientific">Nitrosopumilus ureiphilus</name>
    <dbReference type="NCBI Taxonomy" id="1470067"/>
    <lineage>
        <taxon>Archaea</taxon>
        <taxon>Nitrososphaerota</taxon>
        <taxon>Nitrososphaeria</taxon>
        <taxon>Nitrosopumilales</taxon>
        <taxon>Nitrosopumilaceae</taxon>
        <taxon>Nitrosopumilus</taxon>
    </lineage>
</organism>
<reference evidence="1 2" key="1">
    <citation type="submission" date="2018-02" db="EMBL/GenBank/DDBJ databases">
        <title>Complete genome of Nitrosopumilus ureaphilus PS0.</title>
        <authorList>
            <person name="Qin W."/>
            <person name="Zheng Y."/>
            <person name="Stahl D.A."/>
        </authorList>
    </citation>
    <scope>NUCLEOTIDE SEQUENCE [LARGE SCALE GENOMIC DNA]</scope>
    <source>
        <strain evidence="1 2">PS0</strain>
    </source>
</reference>
<evidence type="ECO:0000313" key="1">
    <source>
        <dbReference type="EMBL" id="QLH06723.1"/>
    </source>
</evidence>
<sequence length="124" mass="14697">MVTYNDHLRNILVQILESYNCLKEVKDKPGDLANIKKEMLKINGFLKVITNKIDVEKIPSSNFKPLKSKFQQYLQNYSFEQEIETMIPLYSDDTHRIKNMRLKILEALEDKKMLYDVESLIEKI</sequence>
<keyword evidence="2" id="KW-1185">Reference proteome</keyword>
<dbReference type="EMBL" id="CP026995">
    <property type="protein sequence ID" value="QLH06723.1"/>
    <property type="molecule type" value="Genomic_DNA"/>
</dbReference>
<dbReference type="Proteomes" id="UP000509478">
    <property type="component" value="Chromosome"/>
</dbReference>
<accession>A0A7D5RE12</accession>
<protein>
    <submittedName>
        <fullName evidence="1">Uncharacterized protein</fullName>
    </submittedName>
</protein>
<proteinExistence type="predicted"/>
<dbReference type="KEGG" id="nue:C5F50_06250"/>
<dbReference type="GeneID" id="56067674"/>